<dbReference type="Proteomes" id="UP000001542">
    <property type="component" value="Unassembled WGS sequence"/>
</dbReference>
<keyword evidence="2" id="KW-1185">Reference proteome</keyword>
<dbReference type="GO" id="GO:0019546">
    <property type="term" value="P:L-arginine deiminase pathway"/>
    <property type="evidence" value="ECO:0000318"/>
    <property type="project" value="GO_Central"/>
</dbReference>
<dbReference type="GO" id="GO:0016990">
    <property type="term" value="F:arginine deiminase activity"/>
    <property type="evidence" value="ECO:0000318"/>
    <property type="project" value="GO_Central"/>
</dbReference>
<dbReference type="PANTHER" id="PTHR47271:SF2">
    <property type="entry name" value="ARGININE DEIMINASE"/>
    <property type="match status" value="1"/>
</dbReference>
<dbReference type="KEGG" id="tva:5468707"/>
<dbReference type="AlphaFoldDB" id="A2D9C2"/>
<dbReference type="STRING" id="5722.A2D9C2"/>
<dbReference type="SUPFAM" id="SSF55909">
    <property type="entry name" value="Pentein"/>
    <property type="match status" value="1"/>
</dbReference>
<dbReference type="EMBL" id="DS113180">
    <property type="protein sequence ID" value="EAY23148.1"/>
    <property type="molecule type" value="Genomic_DNA"/>
</dbReference>
<reference evidence="1" key="1">
    <citation type="submission" date="2006-10" db="EMBL/GenBank/DDBJ databases">
        <authorList>
            <person name="Amadeo P."/>
            <person name="Zhao Q."/>
            <person name="Wortman J."/>
            <person name="Fraser-Liggett C."/>
            <person name="Carlton J."/>
        </authorList>
    </citation>
    <scope>NUCLEOTIDE SEQUENCE</scope>
    <source>
        <strain evidence="1">G3</strain>
    </source>
</reference>
<gene>
    <name evidence="1" type="ORF">TVAG_183850</name>
</gene>
<evidence type="ECO:0000313" key="1">
    <source>
        <dbReference type="EMBL" id="EAY23148.1"/>
    </source>
</evidence>
<dbReference type="SMR" id="A2D9C2"/>
<reference evidence="1" key="2">
    <citation type="journal article" date="2007" name="Science">
        <title>Draft genome sequence of the sexually transmitted pathogen Trichomonas vaginalis.</title>
        <authorList>
            <person name="Carlton J.M."/>
            <person name="Hirt R.P."/>
            <person name="Silva J.C."/>
            <person name="Delcher A.L."/>
            <person name="Schatz M."/>
            <person name="Zhao Q."/>
            <person name="Wortman J.R."/>
            <person name="Bidwell S.L."/>
            <person name="Alsmark U.C.M."/>
            <person name="Besteiro S."/>
            <person name="Sicheritz-Ponten T."/>
            <person name="Noel C.J."/>
            <person name="Dacks J.B."/>
            <person name="Foster P.G."/>
            <person name="Simillion C."/>
            <person name="Van de Peer Y."/>
            <person name="Miranda-Saavedra D."/>
            <person name="Barton G.J."/>
            <person name="Westrop G.D."/>
            <person name="Mueller S."/>
            <person name="Dessi D."/>
            <person name="Fiori P.L."/>
            <person name="Ren Q."/>
            <person name="Paulsen I."/>
            <person name="Zhang H."/>
            <person name="Bastida-Corcuera F.D."/>
            <person name="Simoes-Barbosa A."/>
            <person name="Brown M.T."/>
            <person name="Hayes R.D."/>
            <person name="Mukherjee M."/>
            <person name="Okumura C.Y."/>
            <person name="Schneider R."/>
            <person name="Smith A.J."/>
            <person name="Vanacova S."/>
            <person name="Villalvazo M."/>
            <person name="Haas B.J."/>
            <person name="Pertea M."/>
            <person name="Feldblyum T.V."/>
            <person name="Utterback T.R."/>
            <person name="Shu C.L."/>
            <person name="Osoegawa K."/>
            <person name="de Jong P.J."/>
            <person name="Hrdy I."/>
            <person name="Horvathova L."/>
            <person name="Zubacova Z."/>
            <person name="Dolezal P."/>
            <person name="Malik S.B."/>
            <person name="Logsdon J.M. Jr."/>
            <person name="Henze K."/>
            <person name="Gupta A."/>
            <person name="Wang C.C."/>
            <person name="Dunne R.L."/>
            <person name="Upcroft J.A."/>
            <person name="Upcroft P."/>
            <person name="White O."/>
            <person name="Salzberg S.L."/>
            <person name="Tang P."/>
            <person name="Chiu C.-H."/>
            <person name="Lee Y.-S."/>
            <person name="Embley T.M."/>
            <person name="Coombs G.H."/>
            <person name="Mottram J.C."/>
            <person name="Tachezy J."/>
            <person name="Fraser-Liggett C.M."/>
            <person name="Johnson P.J."/>
        </authorList>
    </citation>
    <scope>NUCLEOTIDE SEQUENCE [LARGE SCALE GENOMIC DNA]</scope>
    <source>
        <strain evidence="1">G3</strain>
    </source>
</reference>
<dbReference type="PANTHER" id="PTHR47271">
    <property type="entry name" value="ARGININE DEIMINASE"/>
    <property type="match status" value="1"/>
</dbReference>
<sequence>MLCSIQRSITKKVPKILASSLRQISECDQPTDIITHPPTAATQFPFHLEAFLFDTPPDPAAAHLCHESFQTALAQISGAKVWNVIDVLKKLSHKELRAILMETCDIAFNVDTDIKIDPIAKEISPEYIDYSLSQLSKHDLLDLILLNPSIRIKVDKSSTGFSYKTIPVSPLSNMLFTRDQQIATANGVVMGRFNAPQRTTEIALMNQVMPLLGVQPIGAIGDPGHLEGGDFFPLGYDMSMLGVGLRTTAEAARQLMRNDLVGTQKFVVVEDTHDRNPTRAHLDTVFNVIDEKTCICLDAIADDAPDFMRTARVYVKHDSHYVEEEKMPFGKFLVKEGFKVVKCSMKQQAEYVPNFINLGKDSHGKARILINNTELQTLLKANDVNINCYDIDFAAISSMSGGPRSSTFVLRAESK</sequence>
<dbReference type="OrthoDB" id="5590314at2759"/>
<protein>
    <submittedName>
        <fullName evidence="1">Amidinotransferase family protein</fullName>
    </submittedName>
</protein>
<dbReference type="InParanoid" id="A2D9C2"/>
<dbReference type="Pfam" id="PF02274">
    <property type="entry name" value="ADI"/>
    <property type="match status" value="1"/>
</dbReference>
<dbReference type="Gene3D" id="3.75.10.10">
    <property type="entry name" value="L-arginine/glycine Amidinotransferase, Chain A"/>
    <property type="match status" value="1"/>
</dbReference>
<accession>A2D9C2</accession>
<dbReference type="eggNOG" id="ENOG502QU2S">
    <property type="taxonomic scope" value="Eukaryota"/>
</dbReference>
<dbReference type="VEuPathDB" id="TrichDB:TVAG_183850"/>
<organism evidence="1 2">
    <name type="scientific">Trichomonas vaginalis (strain ATCC PRA-98 / G3)</name>
    <dbReference type="NCBI Taxonomy" id="412133"/>
    <lineage>
        <taxon>Eukaryota</taxon>
        <taxon>Metamonada</taxon>
        <taxon>Parabasalia</taxon>
        <taxon>Trichomonadida</taxon>
        <taxon>Trichomonadidae</taxon>
        <taxon>Trichomonas</taxon>
    </lineage>
</organism>
<dbReference type="VEuPathDB" id="TrichDB:TVAGG3_0770330"/>
<proteinExistence type="predicted"/>
<evidence type="ECO:0000313" key="2">
    <source>
        <dbReference type="Proteomes" id="UP000001542"/>
    </source>
</evidence>
<name>A2D9C2_TRIV3</name>